<dbReference type="InterPro" id="IPR046174">
    <property type="entry name" value="DUF6176"/>
</dbReference>
<evidence type="ECO:0000313" key="2">
    <source>
        <dbReference type="Proteomes" id="UP000031307"/>
    </source>
</evidence>
<accession>A0A0C1EHQ1</accession>
<dbReference type="EMBL" id="JSAM01000129">
    <property type="protein sequence ID" value="KIA76134.1"/>
    <property type="molecule type" value="Genomic_DNA"/>
</dbReference>
<dbReference type="Pfam" id="PF19673">
    <property type="entry name" value="DUF6176"/>
    <property type="match status" value="1"/>
</dbReference>
<sequence>MNETLESLENEGVFVESAFLDQQGNDLYLIYYMKAEDITRAYEVFTKSNLAIDHYYKNCWKTYCEGREVLEELLDIDRFESLKSYKE</sequence>
<dbReference type="Proteomes" id="UP000031307">
    <property type="component" value="Unassembled WGS sequence"/>
</dbReference>
<comment type="caution">
    <text evidence="1">The sequence shown here is derived from an EMBL/GenBank/DDBJ whole genome shotgun (WGS) entry which is preliminary data.</text>
</comment>
<gene>
    <name evidence="1" type="ORF">DB43_AS00040</name>
</gene>
<reference evidence="1 2" key="1">
    <citation type="journal article" date="2014" name="Mol. Biol. Evol.">
        <title>Massive expansion of Ubiquitination-related gene families within the Chlamydiae.</title>
        <authorList>
            <person name="Domman D."/>
            <person name="Collingro A."/>
            <person name="Lagkouvardos I."/>
            <person name="Gehre L."/>
            <person name="Weinmaier T."/>
            <person name="Rattei T."/>
            <person name="Subtil A."/>
            <person name="Horn M."/>
        </authorList>
    </citation>
    <scope>NUCLEOTIDE SEQUENCE [LARGE SCALE GENOMIC DNA]</scope>
    <source>
        <strain evidence="1 2">OEW1</strain>
    </source>
</reference>
<name>A0A0C1EHQ1_9BACT</name>
<proteinExistence type="predicted"/>
<protein>
    <submittedName>
        <fullName evidence="1">Uncharacterized protein</fullName>
    </submittedName>
</protein>
<evidence type="ECO:0000313" key="1">
    <source>
        <dbReference type="EMBL" id="KIA76134.1"/>
    </source>
</evidence>
<dbReference type="AlphaFoldDB" id="A0A0C1EHQ1"/>
<dbReference type="PATRIC" id="fig|83552.4.peg.2705"/>
<organism evidence="1 2">
    <name type="scientific">Parachlamydia acanthamoebae</name>
    <dbReference type="NCBI Taxonomy" id="83552"/>
    <lineage>
        <taxon>Bacteria</taxon>
        <taxon>Pseudomonadati</taxon>
        <taxon>Chlamydiota</taxon>
        <taxon>Chlamydiia</taxon>
        <taxon>Parachlamydiales</taxon>
        <taxon>Parachlamydiaceae</taxon>
        <taxon>Parachlamydia</taxon>
    </lineage>
</organism>